<comment type="similarity">
    <text evidence="1">Belongs to the CDC123 family.</text>
</comment>
<dbReference type="STRING" id="2020962.A0A2N1JEP9"/>
<organism evidence="3 4">
    <name type="scientific">Malassezia vespertilionis</name>
    <dbReference type="NCBI Taxonomy" id="2020962"/>
    <lineage>
        <taxon>Eukaryota</taxon>
        <taxon>Fungi</taxon>
        <taxon>Dikarya</taxon>
        <taxon>Basidiomycota</taxon>
        <taxon>Ustilaginomycotina</taxon>
        <taxon>Malasseziomycetes</taxon>
        <taxon>Malasseziales</taxon>
        <taxon>Malasseziaceae</taxon>
        <taxon>Malassezia</taxon>
    </lineage>
</organism>
<evidence type="ECO:0000313" key="3">
    <source>
        <dbReference type="EMBL" id="PKI85023.1"/>
    </source>
</evidence>
<reference evidence="3 4" key="1">
    <citation type="submission" date="2017-10" db="EMBL/GenBank/DDBJ databases">
        <title>A novel species of cold-tolerant Malassezia isolated from bats.</title>
        <authorList>
            <person name="Lorch J.M."/>
            <person name="Palmer J.M."/>
            <person name="Vanderwolf K.J."/>
            <person name="Schmidt K.Z."/>
            <person name="Verant M.L."/>
            <person name="Weller T.J."/>
            <person name="Blehert D.S."/>
        </authorList>
    </citation>
    <scope>NUCLEOTIDE SEQUENCE [LARGE SCALE GENOMIC DNA]</scope>
    <source>
        <strain evidence="3 4">NWHC:44797-103</strain>
    </source>
</reference>
<evidence type="ECO:0000256" key="1">
    <source>
        <dbReference type="ARBA" id="ARBA00011047"/>
    </source>
</evidence>
<protein>
    <submittedName>
        <fullName evidence="3">Cdc123p</fullName>
    </submittedName>
</protein>
<proteinExistence type="inferred from homology"/>
<keyword evidence="4" id="KW-1185">Reference proteome</keyword>
<name>A0A2N1JEP9_9BASI</name>
<feature type="region of interest" description="Disordered" evidence="2">
    <location>
        <begin position="66"/>
        <end position="100"/>
    </location>
</feature>
<dbReference type="Proteomes" id="UP000232875">
    <property type="component" value="Unassembled WGS sequence"/>
</dbReference>
<dbReference type="GO" id="GO:0005737">
    <property type="term" value="C:cytoplasm"/>
    <property type="evidence" value="ECO:0007669"/>
    <property type="project" value="TreeGrafter"/>
</dbReference>
<sequence>MTPVATEGGAVQLPLTDPTDALLQTQYGAWYPHNRSIAPKSTILNLDEMEPDFVKWLDEDGLVLADANDTADPKPRPTRNAAEDDNVMSDASDEDTSEPQFPILNAKIRTVLADYGAIFPKLNWSAPLDAAWIMTSKTLKCQSPNDIYMLIKSSDFAMRDVEQVQALRSVCAEQARPQRPQLELVLKKWFEMPRSHEFRCFVRAGRLIAACQRDITYYEHLQDAPTQEQIVSALHTFFTAHLAPSETRTLRDMVFDVYLTRHLDRCFLIDVNPFLPRTDPLLRSSTPKHIHLH</sequence>
<dbReference type="OrthoDB" id="360540at2759"/>
<dbReference type="PANTHER" id="PTHR15323">
    <property type="entry name" value="D123 PROTEIN"/>
    <property type="match status" value="1"/>
</dbReference>
<dbReference type="EMBL" id="KZ454988">
    <property type="protein sequence ID" value="PKI85023.1"/>
    <property type="molecule type" value="Genomic_DNA"/>
</dbReference>
<feature type="compositionally biased region" description="Acidic residues" evidence="2">
    <location>
        <begin position="83"/>
        <end position="97"/>
    </location>
</feature>
<dbReference type="InterPro" id="IPR009772">
    <property type="entry name" value="CDC123"/>
</dbReference>
<evidence type="ECO:0000313" key="4">
    <source>
        <dbReference type="Proteomes" id="UP000232875"/>
    </source>
</evidence>
<dbReference type="Pfam" id="PF07065">
    <property type="entry name" value="D123"/>
    <property type="match status" value="1"/>
</dbReference>
<gene>
    <name evidence="3" type="primary">CDC123</name>
    <name evidence="3" type="ORF">MVES_001239</name>
</gene>
<evidence type="ECO:0000256" key="2">
    <source>
        <dbReference type="SAM" id="MobiDB-lite"/>
    </source>
</evidence>
<accession>A0A2N1JEP9</accession>
<dbReference type="AlphaFoldDB" id="A0A2N1JEP9"/>
<dbReference type="PANTHER" id="PTHR15323:SF6">
    <property type="entry name" value="CELL DIVISION CYCLE PROTEIN 123 HOMOLOG"/>
    <property type="match status" value="1"/>
</dbReference>